<feature type="compositionally biased region" description="Basic and acidic residues" evidence="1">
    <location>
        <begin position="431"/>
        <end position="441"/>
    </location>
</feature>
<dbReference type="EMBL" id="QGKV02000832">
    <property type="protein sequence ID" value="KAF3544809.1"/>
    <property type="molecule type" value="Genomic_DNA"/>
</dbReference>
<gene>
    <name evidence="2" type="ORF">DY000_02006974</name>
</gene>
<sequence length="673" mass="75587">MAPSFFCPLPTTPAKRLEELYTVHGVDRDVVVDLASTTESPEAVCDGYGGVYLTFFETYGLSFPILGPILSILAELGLSLTQMCPNFLRHLLALLVRAREKGLLFGLDALRHLVLMKRNNQNPGTFLMSPRQGRHIIQGIPYRDQNWREEFFVLKIDEASVGGFDFSRLPRSWAEDIVHSGRSDMTDRLRGGRSNWLSFVVLEFELLSRCRTDRVLPWRSQVLPRMRRSILRMRWGASSSNPPPPDRAREKGLLFGLDALRHLVLMKRNNQNPGTFLMSPRQGRHIIQGIPYRDQNWREEFFVLKIDEASVGGFDFSRLPRSWAEDIVHSGRSDMTDRLRGGRSNWLSFVVLEFELLSRCRTDRVLPWRSQVLPRMRRSILRMRWGASSSNPPPPDRLERQLAGRSSFRSSKLASASKAVSGLPLISIPDSEGKGSPEGRRSPAPLDPVLQDDSAAASRKRRRSSKAFVEEPPRSKRKPKGQRFVPKSDGSVGQDDLVSVARRTRSPGCHSPCFASPEEEGAYAKVVVASSKVIEAFNEFTVTMEDRIRALCNGSEVEKGKTERAAFETEVAALRTKIAEPEAGRDRDIRKGSRAARPEVANSFREVLASLEKRVVDEEIVRLKEMEKDCETIASLAAVPDWSVAGLDLPQISEDSVVNDEAAESFSVEEASS</sequence>
<comment type="caution">
    <text evidence="2">The sequence shown here is derived from an EMBL/GenBank/DDBJ whole genome shotgun (WGS) entry which is preliminary data.</text>
</comment>
<evidence type="ECO:0000313" key="2">
    <source>
        <dbReference type="EMBL" id="KAF3544809.1"/>
    </source>
</evidence>
<evidence type="ECO:0000313" key="3">
    <source>
        <dbReference type="Proteomes" id="UP000266723"/>
    </source>
</evidence>
<reference evidence="2 3" key="1">
    <citation type="journal article" date="2020" name="BMC Genomics">
        <title>Intraspecific diversification of the crop wild relative Brassica cretica Lam. using demographic model selection.</title>
        <authorList>
            <person name="Kioukis A."/>
            <person name="Michalopoulou V.A."/>
            <person name="Briers L."/>
            <person name="Pirintsos S."/>
            <person name="Studholme D.J."/>
            <person name="Pavlidis P."/>
            <person name="Sarris P.F."/>
        </authorList>
    </citation>
    <scope>NUCLEOTIDE SEQUENCE [LARGE SCALE GENOMIC DNA]</scope>
    <source>
        <strain evidence="3">cv. PFS-1207/04</strain>
    </source>
</reference>
<dbReference type="Proteomes" id="UP000266723">
    <property type="component" value="Unassembled WGS sequence"/>
</dbReference>
<protein>
    <submittedName>
        <fullName evidence="2">Uncharacterized protein</fullName>
    </submittedName>
</protein>
<organism evidence="2 3">
    <name type="scientific">Brassica cretica</name>
    <name type="common">Mustard</name>
    <dbReference type="NCBI Taxonomy" id="69181"/>
    <lineage>
        <taxon>Eukaryota</taxon>
        <taxon>Viridiplantae</taxon>
        <taxon>Streptophyta</taxon>
        <taxon>Embryophyta</taxon>
        <taxon>Tracheophyta</taxon>
        <taxon>Spermatophyta</taxon>
        <taxon>Magnoliopsida</taxon>
        <taxon>eudicotyledons</taxon>
        <taxon>Gunneridae</taxon>
        <taxon>Pentapetalae</taxon>
        <taxon>rosids</taxon>
        <taxon>malvids</taxon>
        <taxon>Brassicales</taxon>
        <taxon>Brassicaceae</taxon>
        <taxon>Brassiceae</taxon>
        <taxon>Brassica</taxon>
    </lineage>
</organism>
<proteinExistence type="predicted"/>
<accession>A0ABQ7BY72</accession>
<feature type="region of interest" description="Disordered" evidence="1">
    <location>
        <begin position="425"/>
        <end position="496"/>
    </location>
</feature>
<evidence type="ECO:0000256" key="1">
    <source>
        <dbReference type="SAM" id="MobiDB-lite"/>
    </source>
</evidence>
<feature type="region of interest" description="Disordered" evidence="1">
    <location>
        <begin position="385"/>
        <end position="405"/>
    </location>
</feature>
<name>A0ABQ7BY72_BRACR</name>
<keyword evidence="3" id="KW-1185">Reference proteome</keyword>